<evidence type="ECO:0000313" key="2">
    <source>
        <dbReference type="Proteomes" id="UP001249851"/>
    </source>
</evidence>
<name>A0AAD9QY64_ACRCE</name>
<protein>
    <submittedName>
        <fullName evidence="1">Uncharacterized protein</fullName>
    </submittedName>
</protein>
<keyword evidence="2" id="KW-1185">Reference proteome</keyword>
<gene>
    <name evidence="1" type="ORF">P5673_005500</name>
</gene>
<comment type="caution">
    <text evidence="1">The sequence shown here is derived from an EMBL/GenBank/DDBJ whole genome shotgun (WGS) entry which is preliminary data.</text>
</comment>
<reference evidence="1" key="1">
    <citation type="journal article" date="2023" name="G3 (Bethesda)">
        <title>Whole genome assembly and annotation of the endangered Caribbean coral Acropora cervicornis.</title>
        <authorList>
            <person name="Selwyn J.D."/>
            <person name="Vollmer S.V."/>
        </authorList>
    </citation>
    <scope>NUCLEOTIDE SEQUENCE</scope>
    <source>
        <strain evidence="1">K2</strain>
    </source>
</reference>
<sequence length="49" mass="5943">MKIFVDRKAEIHKSFRRTIYKGQEVNSEQCIDIWMKLKFTIPLLSDTKR</sequence>
<proteinExistence type="predicted"/>
<dbReference type="Proteomes" id="UP001249851">
    <property type="component" value="Unassembled WGS sequence"/>
</dbReference>
<dbReference type="EMBL" id="JARQWQ010000009">
    <property type="protein sequence ID" value="KAK2569668.1"/>
    <property type="molecule type" value="Genomic_DNA"/>
</dbReference>
<dbReference type="AlphaFoldDB" id="A0AAD9QY64"/>
<evidence type="ECO:0000313" key="1">
    <source>
        <dbReference type="EMBL" id="KAK2569668.1"/>
    </source>
</evidence>
<organism evidence="1 2">
    <name type="scientific">Acropora cervicornis</name>
    <name type="common">Staghorn coral</name>
    <dbReference type="NCBI Taxonomy" id="6130"/>
    <lineage>
        <taxon>Eukaryota</taxon>
        <taxon>Metazoa</taxon>
        <taxon>Cnidaria</taxon>
        <taxon>Anthozoa</taxon>
        <taxon>Hexacorallia</taxon>
        <taxon>Scleractinia</taxon>
        <taxon>Astrocoeniina</taxon>
        <taxon>Acroporidae</taxon>
        <taxon>Acropora</taxon>
    </lineage>
</organism>
<reference evidence="1" key="2">
    <citation type="journal article" date="2023" name="Science">
        <title>Genomic signatures of disease resistance in endangered staghorn corals.</title>
        <authorList>
            <person name="Vollmer S.V."/>
            <person name="Selwyn J.D."/>
            <person name="Despard B.A."/>
            <person name="Roesel C.L."/>
        </authorList>
    </citation>
    <scope>NUCLEOTIDE SEQUENCE</scope>
    <source>
        <strain evidence="1">K2</strain>
    </source>
</reference>
<accession>A0AAD9QY64</accession>